<organism evidence="1 2">
    <name type="scientific">Ceutorhynchus assimilis</name>
    <name type="common">cabbage seed weevil</name>
    <dbReference type="NCBI Taxonomy" id="467358"/>
    <lineage>
        <taxon>Eukaryota</taxon>
        <taxon>Metazoa</taxon>
        <taxon>Ecdysozoa</taxon>
        <taxon>Arthropoda</taxon>
        <taxon>Hexapoda</taxon>
        <taxon>Insecta</taxon>
        <taxon>Pterygota</taxon>
        <taxon>Neoptera</taxon>
        <taxon>Endopterygota</taxon>
        <taxon>Coleoptera</taxon>
        <taxon>Polyphaga</taxon>
        <taxon>Cucujiformia</taxon>
        <taxon>Curculionidae</taxon>
        <taxon>Ceutorhynchinae</taxon>
        <taxon>Ceutorhynchus</taxon>
    </lineage>
</organism>
<proteinExistence type="predicted"/>
<evidence type="ECO:0000313" key="1">
    <source>
        <dbReference type="EMBL" id="CAG9770021.1"/>
    </source>
</evidence>
<dbReference type="AlphaFoldDB" id="A0A9N9MSD0"/>
<sequence>MINDMKDCSRINNKYVYKEKYPLFLLPIIHNDCEALLYTHPQKIPEKRVSAIHKTIFIKILKINSWIFVSPNDETLTIKCQNFEDSIRLNNSGILVLAPHCIAFTSSVTLKPIDTKEANESFINTNYFQNLDIKNEINNQDLRFSFMETLSLNKSILVLPDQNEKLAKISYSIDVLKAKEQKMLNQKSIDFNHIHHYILVYLVVFLIDNFDALLNKIDRVLSGVEPQQSTSATPVSSDAEIMNEVFERHKRMNNIMIFNYGPIADQPETAQVSSLLSNITAQQINVSKVAKVGKPNKNGHRALKVTLINASDVGLILRNKIKAIRDEQIYIETDMTPKQRSELHTVRSELNEHNKAAGIRTEYH</sequence>
<name>A0A9N9MSD0_9CUCU</name>
<dbReference type="Proteomes" id="UP001152799">
    <property type="component" value="Chromosome 6"/>
</dbReference>
<keyword evidence="2" id="KW-1185">Reference proteome</keyword>
<accession>A0A9N9MSD0</accession>
<evidence type="ECO:0000313" key="2">
    <source>
        <dbReference type="Proteomes" id="UP001152799"/>
    </source>
</evidence>
<protein>
    <submittedName>
        <fullName evidence="1">Uncharacterized protein</fullName>
    </submittedName>
</protein>
<dbReference type="OrthoDB" id="6766179at2759"/>
<dbReference type="EMBL" id="OU892282">
    <property type="protein sequence ID" value="CAG9770021.1"/>
    <property type="molecule type" value="Genomic_DNA"/>
</dbReference>
<reference evidence="1" key="1">
    <citation type="submission" date="2022-01" db="EMBL/GenBank/DDBJ databases">
        <authorList>
            <person name="King R."/>
        </authorList>
    </citation>
    <scope>NUCLEOTIDE SEQUENCE</scope>
</reference>
<gene>
    <name evidence="1" type="ORF">CEUTPL_LOCUS10489</name>
</gene>